<feature type="domain" description="Initiator binding" evidence="1">
    <location>
        <begin position="13"/>
        <end position="116"/>
    </location>
</feature>
<organism evidence="2 3">
    <name type="scientific">Tritrichomonas musculus</name>
    <dbReference type="NCBI Taxonomy" id="1915356"/>
    <lineage>
        <taxon>Eukaryota</taxon>
        <taxon>Metamonada</taxon>
        <taxon>Parabasalia</taxon>
        <taxon>Tritrichomonadida</taxon>
        <taxon>Tritrichomonadidae</taxon>
        <taxon>Tritrichomonas</taxon>
    </lineage>
</organism>
<evidence type="ECO:0000313" key="2">
    <source>
        <dbReference type="EMBL" id="KAK8883610.1"/>
    </source>
</evidence>
<name>A0ABR2K0G7_9EUKA</name>
<sequence>MSKKDPQQIQTVEELKEIVANSESRSRVKFASKVFYILQFVESHPDKMDELGASWCKDKKHFISNSKKLAKFLDLKSNSINTNFRDHGYKIISSNNNDLRKEFPTIQETRHWKKRYSTSPFFTKDSTLKEVDQIKLLDQTINSILPDMDNIQQSNSTDTSANVATPSTNLNNKGLHFPNETIELLKNDFSQLYEIARLFYAISEDENYYFKFLQCVTKIWLSKIQSGEADIETVVSIIIGKDINSDSEPFLLQYQRNLESLLLQNTEDSQISDTIFFSSFVKFFIRYSDIFNMASVLYEISVINMYMQQDCQSFQSWFMESKKQAVKKLSKKRKDDWFLVPSQTPNMFTLLVNTESPSTINAIHIKHNPIPDDESKRYSVTFNDGEKYYTTLNMIFTDLNLYIPEQLSMNGKKEPQVKYVNAEDIKNRQRDTDYYYNNADISYSAGTSAIDNNGDSQNYDWALNTPDSQLVSQFNSQNNDDDF</sequence>
<dbReference type="InterPro" id="IPR018845">
    <property type="entry name" value="Initiator-bd"/>
</dbReference>
<dbReference type="Gene3D" id="1.10.10.10">
    <property type="entry name" value="Winged helix-like DNA-binding domain superfamily/Winged helix DNA-binding domain"/>
    <property type="match status" value="1"/>
</dbReference>
<comment type="caution">
    <text evidence="2">The sequence shown here is derived from an EMBL/GenBank/DDBJ whole genome shotgun (WGS) entry which is preliminary data.</text>
</comment>
<gene>
    <name evidence="2" type="ORF">M9Y10_042704</name>
</gene>
<evidence type="ECO:0000313" key="3">
    <source>
        <dbReference type="Proteomes" id="UP001470230"/>
    </source>
</evidence>
<dbReference type="Pfam" id="PF10416">
    <property type="entry name" value="IBD"/>
    <property type="match status" value="1"/>
</dbReference>
<accession>A0ABR2K0G7</accession>
<dbReference type="InterPro" id="IPR036388">
    <property type="entry name" value="WH-like_DNA-bd_sf"/>
</dbReference>
<proteinExistence type="predicted"/>
<dbReference type="Proteomes" id="UP001470230">
    <property type="component" value="Unassembled WGS sequence"/>
</dbReference>
<evidence type="ECO:0000259" key="1">
    <source>
        <dbReference type="Pfam" id="PF10416"/>
    </source>
</evidence>
<reference evidence="2 3" key="1">
    <citation type="submission" date="2024-04" db="EMBL/GenBank/DDBJ databases">
        <title>Tritrichomonas musculus Genome.</title>
        <authorList>
            <person name="Alves-Ferreira E."/>
            <person name="Grigg M."/>
            <person name="Lorenzi H."/>
            <person name="Galac M."/>
        </authorList>
    </citation>
    <scope>NUCLEOTIDE SEQUENCE [LARGE SCALE GENOMIC DNA]</scope>
    <source>
        <strain evidence="2 3">EAF2021</strain>
    </source>
</reference>
<dbReference type="EMBL" id="JAPFFF010000008">
    <property type="protein sequence ID" value="KAK8883610.1"/>
    <property type="molecule type" value="Genomic_DNA"/>
</dbReference>
<keyword evidence="3" id="KW-1185">Reference proteome</keyword>
<protein>
    <recommendedName>
        <fullName evidence="1">Initiator binding domain-containing protein</fullName>
    </recommendedName>
</protein>